<dbReference type="VEuPathDB" id="FungiDB:AO090102000002"/>
<dbReference type="EMBL" id="BA000052">
    <property type="protein sequence ID" value="BAE61118.1"/>
    <property type="molecule type" value="Genomic_DNA"/>
</dbReference>
<dbReference type="RefSeq" id="XP_023091635.1">
    <property type="nucleotide sequence ID" value="XM_023237026.1"/>
</dbReference>
<sequence>MRLQSSRIFDIYTPNPLRHQLNPLPKHSPHLTPSGFENGDRLVGYKLGNIAKVMQDAFGLDHPDYGFLLASTFVYEGTTLNLKQYIKPFVELEPAFILREPLRGPNCTVADVINAVDYAIPAIEIIDSRVKNWAIDRLDTLADNGSTGSVILGGTPRRLTDLTLRDTRGTLRFNDREVMSGNTANILGNPLSATAWLFNRLAAYDIEFKPGQVIFPGSCLQAVQMEEAGHWTSRLRAGGPSNLTWYNFHKYLFFNKKWSWPARLGFRYIQ</sequence>
<dbReference type="GO" id="GO:0005737">
    <property type="term" value="C:cytoplasm"/>
    <property type="evidence" value="ECO:0007669"/>
    <property type="project" value="TreeGrafter"/>
</dbReference>
<dbReference type="Proteomes" id="UP000006564">
    <property type="component" value="Chromosome 4"/>
</dbReference>
<dbReference type="PANTHER" id="PTHR30143:SF0">
    <property type="entry name" value="2-KETO-4-PENTENOATE HYDRATASE"/>
    <property type="match status" value="1"/>
</dbReference>
<evidence type="ECO:0000313" key="1">
    <source>
        <dbReference type="EMBL" id="BAE61118.1"/>
    </source>
</evidence>
<accession>Q2UBE7</accession>
<dbReference type="Gene3D" id="3.90.850.10">
    <property type="entry name" value="Fumarylacetoacetase-like, C-terminal domain"/>
    <property type="match status" value="1"/>
</dbReference>
<dbReference type="GeneID" id="5994840"/>
<dbReference type="InterPro" id="IPR050772">
    <property type="entry name" value="Hydratase-Decarb/MhpD_sf"/>
</dbReference>
<dbReference type="PANTHER" id="PTHR30143">
    <property type="entry name" value="ACID HYDRATASE"/>
    <property type="match status" value="1"/>
</dbReference>
<dbReference type="SUPFAM" id="SSF56529">
    <property type="entry name" value="FAH"/>
    <property type="match status" value="1"/>
</dbReference>
<organism evidence="1 2">
    <name type="scientific">Aspergillus oryzae (strain ATCC 42149 / RIB 40)</name>
    <name type="common">Yellow koji mold</name>
    <dbReference type="NCBI Taxonomy" id="510516"/>
    <lineage>
        <taxon>Eukaryota</taxon>
        <taxon>Fungi</taxon>
        <taxon>Dikarya</taxon>
        <taxon>Ascomycota</taxon>
        <taxon>Pezizomycotina</taxon>
        <taxon>Eurotiomycetes</taxon>
        <taxon>Eurotiomycetidae</taxon>
        <taxon>Eurotiales</taxon>
        <taxon>Aspergillaceae</taxon>
        <taxon>Aspergillus</taxon>
        <taxon>Aspergillus subgen. Circumdati</taxon>
    </lineage>
</organism>
<evidence type="ECO:0000313" key="2">
    <source>
        <dbReference type="Proteomes" id="UP000006564"/>
    </source>
</evidence>
<gene>
    <name evidence="1" type="ORF">AO090102000002</name>
</gene>
<dbReference type="GO" id="GO:0008684">
    <property type="term" value="F:2-oxopent-4-enoate hydratase activity"/>
    <property type="evidence" value="ECO:0007669"/>
    <property type="project" value="TreeGrafter"/>
</dbReference>
<dbReference type="InterPro" id="IPR036663">
    <property type="entry name" value="Fumarylacetoacetase_C_sf"/>
</dbReference>
<dbReference type="KEGG" id="aor:AO090102000002"/>
<proteinExistence type="predicted"/>
<dbReference type="OMA" id="IQRAWVA"/>
<dbReference type="AlphaFoldDB" id="Q2UBE7"/>
<reference evidence="1 2" key="1">
    <citation type="journal article" date="2005" name="Nature">
        <title>Genome sequencing and analysis of Aspergillus oryzae.</title>
        <authorList>
            <person name="Machida M."/>
            <person name="Asai K."/>
            <person name="Sano M."/>
            <person name="Tanaka T."/>
            <person name="Kumagai T."/>
            <person name="Terai G."/>
            <person name="Kusumoto K."/>
            <person name="Arima T."/>
            <person name="Akita O."/>
            <person name="Kashiwagi Y."/>
            <person name="Abe K."/>
            <person name="Gomi K."/>
            <person name="Horiuchi H."/>
            <person name="Kitamoto K."/>
            <person name="Kobayashi T."/>
            <person name="Takeuchi M."/>
            <person name="Denning D.W."/>
            <person name="Galagan J.E."/>
            <person name="Nierman W.C."/>
            <person name="Yu J."/>
            <person name="Archer D.B."/>
            <person name="Bennett J.W."/>
            <person name="Bhatnagar D."/>
            <person name="Cleveland T.E."/>
            <person name="Fedorova N.D."/>
            <person name="Gotoh O."/>
            <person name="Horikawa H."/>
            <person name="Hosoyama A."/>
            <person name="Ichinomiya M."/>
            <person name="Igarashi R."/>
            <person name="Iwashita K."/>
            <person name="Juvvadi P.R."/>
            <person name="Kato M."/>
            <person name="Kato Y."/>
            <person name="Kin T."/>
            <person name="Kokubun A."/>
            <person name="Maeda H."/>
            <person name="Maeyama N."/>
            <person name="Maruyama J."/>
            <person name="Nagasaki H."/>
            <person name="Nakajima T."/>
            <person name="Oda K."/>
            <person name="Okada K."/>
            <person name="Paulsen I."/>
            <person name="Sakamoto K."/>
            <person name="Sawano T."/>
            <person name="Takahashi M."/>
            <person name="Takase K."/>
            <person name="Terabayashi Y."/>
            <person name="Wortman J."/>
            <person name="Yamada O."/>
            <person name="Yamagata Y."/>
            <person name="Anazawa H."/>
            <person name="Hata Y."/>
            <person name="Koide Y."/>
            <person name="Komori T."/>
            <person name="Koyama Y."/>
            <person name="Minetoki T."/>
            <person name="Suharnan S."/>
            <person name="Tanaka A."/>
            <person name="Isono K."/>
            <person name="Kuhara S."/>
            <person name="Ogasawara N."/>
            <person name="Kikuchi H."/>
        </authorList>
    </citation>
    <scope>NUCLEOTIDE SEQUENCE [LARGE SCALE GENOMIC DNA]</scope>
    <source>
        <strain evidence="2">ATCC 42149 / RIB 40</strain>
    </source>
</reference>
<protein>
    <submittedName>
        <fullName evidence="1">DNA, SC102</fullName>
    </submittedName>
</protein>
<dbReference type="EMBL" id="AP007162">
    <property type="protein sequence ID" value="BAE61118.1"/>
    <property type="molecule type" value="Genomic_DNA"/>
</dbReference>
<dbReference type="HOGENOM" id="CLU_060136_6_0_1"/>
<keyword evidence="2" id="KW-1185">Reference proteome</keyword>
<name>Q2UBE7_ASPOR</name>